<name>A0A1R1XL04_9FUNG</name>
<keyword evidence="2" id="KW-0812">Transmembrane</keyword>
<gene>
    <name evidence="4" type="ORF">AYI70_g7369</name>
</gene>
<dbReference type="STRING" id="133412.A0A1R1XL04"/>
<feature type="transmembrane region" description="Helical" evidence="2">
    <location>
        <begin position="518"/>
        <end position="551"/>
    </location>
</feature>
<feature type="compositionally biased region" description="Polar residues" evidence="1">
    <location>
        <begin position="1116"/>
        <end position="1152"/>
    </location>
</feature>
<feature type="region of interest" description="Disordered" evidence="1">
    <location>
        <begin position="940"/>
        <end position="982"/>
    </location>
</feature>
<feature type="compositionally biased region" description="Polar residues" evidence="1">
    <location>
        <begin position="950"/>
        <end position="964"/>
    </location>
</feature>
<dbReference type="Proteomes" id="UP000187283">
    <property type="component" value="Unassembled WGS sequence"/>
</dbReference>
<feature type="region of interest" description="Disordered" evidence="1">
    <location>
        <begin position="768"/>
        <end position="792"/>
    </location>
</feature>
<feature type="compositionally biased region" description="Polar residues" evidence="1">
    <location>
        <begin position="1043"/>
        <end position="1071"/>
    </location>
</feature>
<dbReference type="EMBL" id="LSSN01002721">
    <property type="protein sequence ID" value="OMJ15286.1"/>
    <property type="molecule type" value="Genomic_DNA"/>
</dbReference>
<evidence type="ECO:0000256" key="1">
    <source>
        <dbReference type="SAM" id="MobiDB-lite"/>
    </source>
</evidence>
<dbReference type="SUPFAM" id="SSF52047">
    <property type="entry name" value="RNI-like"/>
    <property type="match status" value="1"/>
</dbReference>
<evidence type="ECO:0008006" key="6">
    <source>
        <dbReference type="Google" id="ProtNLM"/>
    </source>
</evidence>
<accession>A0A1R1XL04</accession>
<dbReference type="OrthoDB" id="5599823at2759"/>
<evidence type="ECO:0000313" key="5">
    <source>
        <dbReference type="Proteomes" id="UP000187283"/>
    </source>
</evidence>
<feature type="region of interest" description="Disordered" evidence="1">
    <location>
        <begin position="894"/>
        <end position="916"/>
    </location>
</feature>
<keyword evidence="2" id="KW-1133">Transmembrane helix</keyword>
<feature type="compositionally biased region" description="Basic and acidic residues" evidence="1">
    <location>
        <begin position="1083"/>
        <end position="1092"/>
    </location>
</feature>
<feature type="non-terminal residue" evidence="4">
    <location>
        <position position="1"/>
    </location>
</feature>
<dbReference type="Gene3D" id="3.80.10.10">
    <property type="entry name" value="Ribonuclease Inhibitor"/>
    <property type="match status" value="1"/>
</dbReference>
<protein>
    <recommendedName>
        <fullName evidence="6">F-box domain-containing protein</fullName>
    </recommendedName>
</protein>
<keyword evidence="5" id="KW-1185">Reference proteome</keyword>
<keyword evidence="3" id="KW-0732">Signal</keyword>
<sequence length="1287" mass="143167">KLLVFLLLTPLPTLSKPLVFTVMFEDDKFDWLYNDPASDQEPANWPTNILHRICSFLPTPKDKLQFSLVNSNWKHVGQDVLWNCPIFYSDSSLLSFFSKIKQARSKLHNVKGFILADIPPNPQKSVICGNYQHRLQLIHSHIQKPSLSKPHVLSILIKASNHLSTLSFFANNFKTSDLPILFQLSNSLKDLQIVGYPQDQSINFAPFFRSLNKISSLKLLFNSTVNPDIFRAIEPFAHKLHTLEIIANDCQQELTSLLLKTSSLKKLLIAGSNISLSDSLLNSISSNNPNLFSISLHPSQISPKAASFPLLLLKNLKHLEISSSLNQSQFPPQSLPRISSNNISLLILDNIPFSPDTFHLLFSQNTSLSHVSLSNIPSISSDSIISLSNSSLALKSLTLNSCTLVHSSVIESLADLHSSSLESLIISGCNIENSGKISIAIQKLVNIKSLSILGQELVSRKFEISLNNIQSPNQSLKFITKINEHHPISSSSLTKNGISNSLLYSPLPPPHIHYLTPFLLSLILFNIFLPIFLLLIFFFPIFLFLLLSYFYLYYQFLGYSKNFINSNNSHSLSNFITSSPSLAEDEFKLDHFASDRQFSQSPTQTPSASNYNNYLINHSDLNHSINRRHSSPQLLNPPLITQNIYPQNLNFSEKYNNNSNSIANNKTNNTPFQPIEITENKNDESIIDSGHSDDSEPWPAVDLPDTPLIDLNVDNWKNEVESFKNIAFDMLGNHIIHPETENTEPISPGDAEQQSNGPNLIIQGLSSFSLSNTSDPASEKASKNDQPSKPIFNLIDNSINDLNIDNSPINPAPLPIDSAISPNPSTDKLQNPDIFKPSINESQKDIPINTNVISLNMNPFNTNPFLSNPLKASDSTNAKSLLSISDFLNSANSEHFAETPSTEKNTKEPSTNSDNTKNFSYILRQQNQLHLISSEKNNVDFTNDSKNKLSENLNNHYSNNPGSQHTDKLPAKRSNTPSNNDLTASIFQLNDKLTPNSPTTNTDSINSLSILPALNKNLNKTNTSNSNISGQISIDSGSSLSSHVQPNQNQNNIELSNPSQDTTFEFNSNNLAEKLPKISPQKKKPDDLEKQSKNYSFTNTPKPVWAIDINPYHHSNPPSNSINTQSDNSTVISKPANSTNPVENNKQPNLIKNDFHSNALSKDRSNYLFNSSKSVNSRNSEILTGTDFNRINNIRAERSLSASSLTNNFNSQPQTISSVAKPVLLLELVVETPIHGKQPIRIFKNDDPGKIAEIFCNEHGMPELSSGLRSMIISKLKKKLMKASPKT</sequence>
<keyword evidence="2" id="KW-0472">Membrane</keyword>
<organism evidence="4 5">
    <name type="scientific">Smittium culicis</name>
    <dbReference type="NCBI Taxonomy" id="133412"/>
    <lineage>
        <taxon>Eukaryota</taxon>
        <taxon>Fungi</taxon>
        <taxon>Fungi incertae sedis</taxon>
        <taxon>Zoopagomycota</taxon>
        <taxon>Kickxellomycotina</taxon>
        <taxon>Harpellomycetes</taxon>
        <taxon>Harpellales</taxon>
        <taxon>Legeriomycetaceae</taxon>
        <taxon>Smittium</taxon>
    </lineage>
</organism>
<dbReference type="InterPro" id="IPR032675">
    <property type="entry name" value="LRR_dom_sf"/>
</dbReference>
<evidence type="ECO:0000313" key="4">
    <source>
        <dbReference type="EMBL" id="OMJ15286.1"/>
    </source>
</evidence>
<feature type="region of interest" description="Disordered" evidence="1">
    <location>
        <begin position="1037"/>
        <end position="1152"/>
    </location>
</feature>
<feature type="region of interest" description="Disordered" evidence="1">
    <location>
        <begin position="739"/>
        <end position="758"/>
    </location>
</feature>
<feature type="chain" id="PRO_5012706548" description="F-box domain-containing protein" evidence="3">
    <location>
        <begin position="16"/>
        <end position="1287"/>
    </location>
</feature>
<feature type="signal peptide" evidence="3">
    <location>
        <begin position="1"/>
        <end position="15"/>
    </location>
</feature>
<evidence type="ECO:0000256" key="2">
    <source>
        <dbReference type="SAM" id="Phobius"/>
    </source>
</evidence>
<feature type="compositionally biased region" description="Polar residues" evidence="1">
    <location>
        <begin position="973"/>
        <end position="982"/>
    </location>
</feature>
<evidence type="ECO:0000256" key="3">
    <source>
        <dbReference type="SAM" id="SignalP"/>
    </source>
</evidence>
<reference evidence="4 5" key="1">
    <citation type="submission" date="2017-01" db="EMBL/GenBank/DDBJ databases">
        <authorList>
            <person name="Mah S.A."/>
            <person name="Swanson W.J."/>
            <person name="Moy G.W."/>
            <person name="Vacquier V.D."/>
        </authorList>
    </citation>
    <scope>NUCLEOTIDE SEQUENCE [LARGE SCALE GENOMIC DNA]</scope>
    <source>
        <strain evidence="4 5">GSMNP</strain>
    </source>
</reference>
<comment type="caution">
    <text evidence="4">The sequence shown here is derived from an EMBL/GenBank/DDBJ whole genome shotgun (WGS) entry which is preliminary data.</text>
</comment>
<proteinExistence type="predicted"/>
<dbReference type="CDD" id="cd09917">
    <property type="entry name" value="F-box_SF"/>
    <property type="match status" value="1"/>
</dbReference>